<evidence type="ECO:0000313" key="3">
    <source>
        <dbReference type="Proteomes" id="UP000068243"/>
    </source>
</evidence>
<accession>A0A100IB00</accession>
<dbReference type="AlphaFoldDB" id="A0A100IB00"/>
<name>A0A100IB00_ASPNG</name>
<organism evidence="2 3">
    <name type="scientific">Aspergillus niger</name>
    <dbReference type="NCBI Taxonomy" id="5061"/>
    <lineage>
        <taxon>Eukaryota</taxon>
        <taxon>Fungi</taxon>
        <taxon>Dikarya</taxon>
        <taxon>Ascomycota</taxon>
        <taxon>Pezizomycotina</taxon>
        <taxon>Eurotiomycetes</taxon>
        <taxon>Eurotiomycetidae</taxon>
        <taxon>Eurotiales</taxon>
        <taxon>Aspergillaceae</taxon>
        <taxon>Aspergillus</taxon>
        <taxon>Aspergillus subgen. Circumdati</taxon>
    </lineage>
</organism>
<comment type="caution">
    <text evidence="2">The sequence shown here is derived from an EMBL/GenBank/DDBJ whole genome shotgun (WGS) entry which is preliminary data.</text>
</comment>
<keyword evidence="1" id="KW-0732">Signal</keyword>
<dbReference type="Proteomes" id="UP000068243">
    <property type="component" value="Unassembled WGS sequence"/>
</dbReference>
<dbReference type="EMBL" id="BCMY01000003">
    <property type="protein sequence ID" value="GAQ37919.1"/>
    <property type="molecule type" value="Genomic_DNA"/>
</dbReference>
<protein>
    <submittedName>
        <fullName evidence="2">Uncharacterized protein</fullName>
    </submittedName>
</protein>
<reference evidence="3" key="1">
    <citation type="journal article" date="2016" name="Genome Announc.">
        <title>Draft genome sequence of Aspergillus niger strain An76.</title>
        <authorList>
            <person name="Gong W."/>
            <person name="Cheng Z."/>
            <person name="Zhang H."/>
            <person name="Liu L."/>
            <person name="Gao P."/>
            <person name="Wang L."/>
        </authorList>
    </citation>
    <scope>NUCLEOTIDE SEQUENCE [LARGE SCALE GENOMIC DNA]</scope>
    <source>
        <strain evidence="3">An76</strain>
    </source>
</reference>
<evidence type="ECO:0000313" key="2">
    <source>
        <dbReference type="EMBL" id="GAQ37919.1"/>
    </source>
</evidence>
<evidence type="ECO:0000256" key="1">
    <source>
        <dbReference type="SAM" id="SignalP"/>
    </source>
</evidence>
<feature type="signal peptide" evidence="1">
    <location>
        <begin position="1"/>
        <end position="23"/>
    </location>
</feature>
<dbReference type="PaxDb" id="5061-CADANGAP00004128"/>
<feature type="chain" id="PRO_5007087280" evidence="1">
    <location>
        <begin position="24"/>
        <end position="92"/>
    </location>
</feature>
<sequence length="92" mass="9738">MRFTIPLTLFFAALAIAAPAAEADNDVDAAVSEDPGLADAQRCRPGYRQCMDVTATVTTEVNVASGLAGLTTASDLPHTHLIDRRVVSRHSD</sequence>
<gene>
    <name evidence="2" type="ORF">ABL_02384</name>
</gene>
<proteinExistence type="predicted"/>